<dbReference type="InterPro" id="IPR013154">
    <property type="entry name" value="ADH-like_N"/>
</dbReference>
<dbReference type="SUPFAM" id="SSF51735">
    <property type="entry name" value="NAD(P)-binding Rossmann-fold domains"/>
    <property type="match status" value="1"/>
</dbReference>
<gene>
    <name evidence="4" type="ORF">RirG_012510</name>
</gene>
<dbReference type="PANTHER" id="PTHR48106">
    <property type="entry name" value="QUINONE OXIDOREDUCTASE PIG3-RELATED"/>
    <property type="match status" value="1"/>
</dbReference>
<dbReference type="OMA" id="RRIPDSW"/>
<dbReference type="InterPro" id="IPR036291">
    <property type="entry name" value="NAD(P)-bd_dom_sf"/>
</dbReference>
<dbReference type="Pfam" id="PF08240">
    <property type="entry name" value="ADH_N"/>
    <property type="match status" value="1"/>
</dbReference>
<dbReference type="GO" id="GO:0003960">
    <property type="term" value="F:quinone reductase (NADPH) activity"/>
    <property type="evidence" value="ECO:0007669"/>
    <property type="project" value="TreeGrafter"/>
</dbReference>
<dbReference type="SMART" id="SM00829">
    <property type="entry name" value="PKS_ER"/>
    <property type="match status" value="1"/>
</dbReference>
<keyword evidence="1" id="KW-0521">NADP</keyword>
<keyword evidence="5" id="KW-1185">Reference proteome</keyword>
<dbReference type="HOGENOM" id="CLU_026673_3_1_1"/>
<evidence type="ECO:0000256" key="1">
    <source>
        <dbReference type="ARBA" id="ARBA00022857"/>
    </source>
</evidence>
<protein>
    <recommendedName>
        <fullName evidence="3">Enoyl reductase (ER) domain-containing protein</fullName>
    </recommendedName>
</protein>
<sequence>MTSIARKVWSVPTKGTFENLVLEDDLLPPPPPKHLRVQVKSIGLNFADIFSIFGLYSATPKGKFIPGLEFSGIIESVGDDLEESEWLGKRVYGATRFGGFATFLNVSEEYVKKTPDNWTDQQAAAYVVQALTSFYALTELGGISDNKTVLVHSAAGGCGLLALSICSKYKNVKVVGTVGKPSKLDLLNQKYAANENFTFILRDPSSDFEKRSKQALLGIGLQEQDGYDIILDSVMGKWFWPNYNLLAKEGRLVLFGSASFTPTGNLHPIWNIFEWLKLGWKYIWRPKIDPMEIIQENKSLLGFNLIHIYERAERLNQIFNNMQTLQLEAPHVGHEFEFDQLVEALTLLQSGNTVGKVVLNVNFN</sequence>
<evidence type="ECO:0000256" key="2">
    <source>
        <dbReference type="ARBA" id="ARBA00023002"/>
    </source>
</evidence>
<dbReference type="SUPFAM" id="SSF50129">
    <property type="entry name" value="GroES-like"/>
    <property type="match status" value="1"/>
</dbReference>
<organism evidence="4 5">
    <name type="scientific">Rhizophagus irregularis (strain DAOM 197198w)</name>
    <name type="common">Glomus intraradices</name>
    <dbReference type="NCBI Taxonomy" id="1432141"/>
    <lineage>
        <taxon>Eukaryota</taxon>
        <taxon>Fungi</taxon>
        <taxon>Fungi incertae sedis</taxon>
        <taxon>Mucoromycota</taxon>
        <taxon>Glomeromycotina</taxon>
        <taxon>Glomeromycetes</taxon>
        <taxon>Glomerales</taxon>
        <taxon>Glomeraceae</taxon>
        <taxon>Rhizophagus</taxon>
    </lineage>
</organism>
<keyword evidence="2" id="KW-0560">Oxidoreductase</keyword>
<evidence type="ECO:0000313" key="4">
    <source>
        <dbReference type="EMBL" id="EXX78740.1"/>
    </source>
</evidence>
<dbReference type="EMBL" id="JEMT01008698">
    <property type="protein sequence ID" value="EXX78740.1"/>
    <property type="molecule type" value="Genomic_DNA"/>
</dbReference>
<dbReference type="PANTHER" id="PTHR48106:SF13">
    <property type="entry name" value="QUINONE OXIDOREDUCTASE-RELATED"/>
    <property type="match status" value="1"/>
</dbReference>
<comment type="caution">
    <text evidence="4">The sequence shown here is derived from an EMBL/GenBank/DDBJ whole genome shotgun (WGS) entry which is preliminary data.</text>
</comment>
<dbReference type="SMR" id="A0A015KGI4"/>
<dbReference type="InterPro" id="IPR011032">
    <property type="entry name" value="GroES-like_sf"/>
</dbReference>
<dbReference type="InterPro" id="IPR020843">
    <property type="entry name" value="ER"/>
</dbReference>
<accession>A0A015KGI4</accession>
<dbReference type="OrthoDB" id="48317at2759"/>
<dbReference type="Pfam" id="PF13602">
    <property type="entry name" value="ADH_zinc_N_2"/>
    <property type="match status" value="1"/>
</dbReference>
<name>A0A015KGI4_RHIIW</name>
<dbReference type="GO" id="GO:0070402">
    <property type="term" value="F:NADPH binding"/>
    <property type="evidence" value="ECO:0007669"/>
    <property type="project" value="TreeGrafter"/>
</dbReference>
<dbReference type="GO" id="GO:0005829">
    <property type="term" value="C:cytosol"/>
    <property type="evidence" value="ECO:0007669"/>
    <property type="project" value="TreeGrafter"/>
</dbReference>
<dbReference type="Gene3D" id="3.40.50.720">
    <property type="entry name" value="NAD(P)-binding Rossmann-like Domain"/>
    <property type="match status" value="1"/>
</dbReference>
<dbReference type="GO" id="GO:0035925">
    <property type="term" value="F:mRNA 3'-UTR AU-rich region binding"/>
    <property type="evidence" value="ECO:0007669"/>
    <property type="project" value="TreeGrafter"/>
</dbReference>
<reference evidence="4 5" key="1">
    <citation type="submission" date="2014-02" db="EMBL/GenBank/DDBJ databases">
        <title>Single nucleus genome sequencing reveals high similarity among nuclei of an endomycorrhizal fungus.</title>
        <authorList>
            <person name="Lin K."/>
            <person name="Geurts R."/>
            <person name="Zhang Z."/>
            <person name="Limpens E."/>
            <person name="Saunders D.G."/>
            <person name="Mu D."/>
            <person name="Pang E."/>
            <person name="Cao H."/>
            <person name="Cha H."/>
            <person name="Lin T."/>
            <person name="Zhou Q."/>
            <person name="Shang Y."/>
            <person name="Li Y."/>
            <person name="Ivanov S."/>
            <person name="Sharma T."/>
            <person name="Velzen R.V."/>
            <person name="Ruijter N.D."/>
            <person name="Aanen D.K."/>
            <person name="Win J."/>
            <person name="Kamoun S."/>
            <person name="Bisseling T."/>
            <person name="Huang S."/>
        </authorList>
    </citation>
    <scope>NUCLEOTIDE SEQUENCE [LARGE SCALE GENOMIC DNA]</scope>
    <source>
        <strain evidence="5">DAOM197198w</strain>
    </source>
</reference>
<dbReference type="STRING" id="1432141.A0A015KGI4"/>
<dbReference type="AlphaFoldDB" id="A0A015KGI4"/>
<dbReference type="Proteomes" id="UP000022910">
    <property type="component" value="Unassembled WGS sequence"/>
</dbReference>
<proteinExistence type="predicted"/>
<evidence type="ECO:0000313" key="5">
    <source>
        <dbReference type="Proteomes" id="UP000022910"/>
    </source>
</evidence>
<evidence type="ECO:0000259" key="3">
    <source>
        <dbReference type="SMART" id="SM00829"/>
    </source>
</evidence>
<dbReference type="Gene3D" id="3.90.180.10">
    <property type="entry name" value="Medium-chain alcohol dehydrogenases, catalytic domain"/>
    <property type="match status" value="1"/>
</dbReference>
<feature type="domain" description="Enoyl reductase (ER)" evidence="3">
    <location>
        <begin position="15"/>
        <end position="359"/>
    </location>
</feature>